<comment type="caution">
    <text evidence="1">The sequence shown here is derived from an EMBL/GenBank/DDBJ whole genome shotgun (WGS) entry which is preliminary data.</text>
</comment>
<organism evidence="1 2">
    <name type="scientific">Rhizopus stolonifer</name>
    <name type="common">Rhizopus nigricans</name>
    <dbReference type="NCBI Taxonomy" id="4846"/>
    <lineage>
        <taxon>Eukaryota</taxon>
        <taxon>Fungi</taxon>
        <taxon>Fungi incertae sedis</taxon>
        <taxon>Mucoromycota</taxon>
        <taxon>Mucoromycotina</taxon>
        <taxon>Mucoromycetes</taxon>
        <taxon>Mucorales</taxon>
        <taxon>Mucorineae</taxon>
        <taxon>Rhizopodaceae</taxon>
        <taxon>Rhizopus</taxon>
    </lineage>
</organism>
<protein>
    <recommendedName>
        <fullName evidence="3">Arrestin-like N-terminal domain-containing protein</fullName>
    </recommendedName>
</protein>
<dbReference type="EMBL" id="PJQM01000668">
    <property type="protein sequence ID" value="RCI04484.1"/>
    <property type="molecule type" value="Genomic_DNA"/>
</dbReference>
<name>A0A367KQK2_RHIST</name>
<sequence>MSFALKLNIVPDVDTIHSFANETTHEPYTITGTVELELLRPIHIRQLVIGFKGHVDCAISSADFFQDYANKDGDELPYSKWNTAQPKGWVDTLTRKAMGEANATWTIIKKQVTLMQEQQLSIGKSSWPFSITIDNVDALPPSIFIPHHTIQYQLFAQIKLNSIAERIKVSYWQAMTRLFGHLPITTATTTISVPTALTRTSSNTDSLLFSTMEHTRINTTRHLLGTSTPIQVYRHSYPSLYSLYQIQRVRYRGCRTDHIDYEVSMSKFACLQKKQFGFTCRFMPLCPDATLASIEYYLEQTETYPIRAGEFQQASITFCDSMVPRYRKYSRTFQEMSHYEPGTELGK</sequence>
<dbReference type="InterPro" id="IPR014752">
    <property type="entry name" value="Arrestin-like_C"/>
</dbReference>
<gene>
    <name evidence="1" type="ORF">CU098_001857</name>
</gene>
<reference evidence="1 2" key="1">
    <citation type="journal article" date="2018" name="G3 (Bethesda)">
        <title>Phylogenetic and Phylogenomic Definition of Rhizopus Species.</title>
        <authorList>
            <person name="Gryganskyi A.P."/>
            <person name="Golan J."/>
            <person name="Dolatabadi S."/>
            <person name="Mondo S."/>
            <person name="Robb S."/>
            <person name="Idnurm A."/>
            <person name="Muszewska A."/>
            <person name="Steczkiewicz K."/>
            <person name="Masonjones S."/>
            <person name="Liao H.L."/>
            <person name="Gajdeczka M.T."/>
            <person name="Anike F."/>
            <person name="Vuek A."/>
            <person name="Anishchenko I.M."/>
            <person name="Voigt K."/>
            <person name="de Hoog G.S."/>
            <person name="Smith M.E."/>
            <person name="Heitman J."/>
            <person name="Vilgalys R."/>
            <person name="Stajich J.E."/>
        </authorList>
    </citation>
    <scope>NUCLEOTIDE SEQUENCE [LARGE SCALE GENOMIC DNA]</scope>
    <source>
        <strain evidence="1 2">LSU 92-RS-03</strain>
    </source>
</reference>
<evidence type="ECO:0008006" key="3">
    <source>
        <dbReference type="Google" id="ProtNLM"/>
    </source>
</evidence>
<keyword evidence="2" id="KW-1185">Reference proteome</keyword>
<proteinExistence type="predicted"/>
<accession>A0A367KQK2</accession>
<dbReference type="Proteomes" id="UP000253551">
    <property type="component" value="Unassembled WGS sequence"/>
</dbReference>
<dbReference type="Gene3D" id="2.60.40.640">
    <property type="match status" value="1"/>
</dbReference>
<evidence type="ECO:0000313" key="2">
    <source>
        <dbReference type="Proteomes" id="UP000253551"/>
    </source>
</evidence>
<evidence type="ECO:0000313" key="1">
    <source>
        <dbReference type="EMBL" id="RCI04484.1"/>
    </source>
</evidence>
<dbReference type="OrthoDB" id="2277683at2759"/>
<dbReference type="AlphaFoldDB" id="A0A367KQK2"/>